<organism evidence="3">
    <name type="scientific">Timema tahoe</name>
    <dbReference type="NCBI Taxonomy" id="61484"/>
    <lineage>
        <taxon>Eukaryota</taxon>
        <taxon>Metazoa</taxon>
        <taxon>Ecdysozoa</taxon>
        <taxon>Arthropoda</taxon>
        <taxon>Hexapoda</taxon>
        <taxon>Insecta</taxon>
        <taxon>Pterygota</taxon>
        <taxon>Neoptera</taxon>
        <taxon>Polyneoptera</taxon>
        <taxon>Phasmatodea</taxon>
        <taxon>Timematodea</taxon>
        <taxon>Timematoidea</taxon>
        <taxon>Timematidae</taxon>
        <taxon>Timema</taxon>
    </lineage>
</organism>
<protein>
    <recommendedName>
        <fullName evidence="2">C2H2-type domain-containing protein</fullName>
    </recommendedName>
</protein>
<reference evidence="3" key="1">
    <citation type="submission" date="2020-11" db="EMBL/GenBank/DDBJ databases">
        <authorList>
            <person name="Tran Van P."/>
        </authorList>
    </citation>
    <scope>NUCLEOTIDE SEQUENCE</scope>
</reference>
<dbReference type="InterPro" id="IPR013087">
    <property type="entry name" value="Znf_C2H2_type"/>
</dbReference>
<evidence type="ECO:0000256" key="1">
    <source>
        <dbReference type="SAM" id="MobiDB-lite"/>
    </source>
</evidence>
<dbReference type="PANTHER" id="PTHR21354">
    <property type="entry name" value="ZINC FINGER PROTEIN 511"/>
    <property type="match status" value="1"/>
</dbReference>
<accession>A0A7R9IKU5</accession>
<feature type="domain" description="C2H2-type" evidence="2">
    <location>
        <begin position="154"/>
        <end position="177"/>
    </location>
</feature>
<dbReference type="SMART" id="SM00355">
    <property type="entry name" value="ZnF_C2H2"/>
    <property type="match status" value="3"/>
</dbReference>
<feature type="domain" description="C2H2-type" evidence="2">
    <location>
        <begin position="64"/>
        <end position="87"/>
    </location>
</feature>
<feature type="domain" description="C2H2-type" evidence="2">
    <location>
        <begin position="91"/>
        <end position="112"/>
    </location>
</feature>
<name>A0A7R9IKU5_9NEOP</name>
<dbReference type="InterPro" id="IPR039258">
    <property type="entry name" value="ZNF511"/>
</dbReference>
<dbReference type="AlphaFoldDB" id="A0A7R9IKU5"/>
<evidence type="ECO:0000259" key="2">
    <source>
        <dbReference type="PROSITE" id="PS00028"/>
    </source>
</evidence>
<feature type="region of interest" description="Disordered" evidence="1">
    <location>
        <begin position="189"/>
        <end position="230"/>
    </location>
</feature>
<dbReference type="PROSITE" id="PS00028">
    <property type="entry name" value="ZINC_FINGER_C2H2_1"/>
    <property type="match status" value="3"/>
</dbReference>
<proteinExistence type="predicted"/>
<evidence type="ECO:0000313" key="3">
    <source>
        <dbReference type="EMBL" id="CAD7460253.1"/>
    </source>
</evidence>
<dbReference type="EMBL" id="OE003530">
    <property type="protein sequence ID" value="CAD7460253.1"/>
    <property type="molecule type" value="Genomic_DNA"/>
</dbReference>
<sequence length="230" mass="27234">METLLSQLSLGQKLPDDLLFNEGDQICKPLQRLGVFDIDDEELCHEIDIHNFCRIHFRVPRFTCHVPGCQIDFTSVMDYEVHYNSIHRYLCVECKKCLPSPHLLDLHVAECHDSFFQTLAERKPMHHQSRPQQQSYFLITFLHLDKYSKYEYQCYVETCESKFSNTDERRKHCIEIHNYPADFRFDRVPKSKKPKMRKSNKFTKEHESSADMDMEVAPTVDAPQRQDGTK</sequence>
<gene>
    <name evidence="3" type="ORF">TTEB3V08_LOCUS8189</name>
</gene>
<feature type="compositionally biased region" description="Basic residues" evidence="1">
    <location>
        <begin position="190"/>
        <end position="201"/>
    </location>
</feature>
<dbReference type="PANTHER" id="PTHR21354:SF0">
    <property type="entry name" value="ZINC FINGER PROTEIN 511"/>
    <property type="match status" value="1"/>
</dbReference>